<dbReference type="Proteomes" id="UP000183924">
    <property type="component" value="Unassembled WGS sequence"/>
</dbReference>
<dbReference type="STRING" id="1225476.A1D18_01235"/>
<keyword evidence="4 9" id="KW-0812">Transmembrane</keyword>
<feature type="transmembrane region" description="Helical" evidence="9">
    <location>
        <begin position="6"/>
        <end position="24"/>
    </location>
</feature>
<evidence type="ECO:0000256" key="3">
    <source>
        <dbReference type="ARBA" id="ARBA00022670"/>
    </source>
</evidence>
<comment type="subcellular location">
    <subcellularLocation>
        <location evidence="9">Cell membrane</location>
        <topology evidence="9">Multi-pass membrane protein</topology>
    </subcellularLocation>
</comment>
<dbReference type="UniPathway" id="UPA00665"/>
<evidence type="ECO:0000256" key="11">
    <source>
        <dbReference type="RuleBase" id="RU004181"/>
    </source>
</evidence>
<dbReference type="PANTHER" id="PTHR33695">
    <property type="entry name" value="LIPOPROTEIN SIGNAL PEPTIDASE"/>
    <property type="match status" value="1"/>
</dbReference>
<feature type="transmembrane region" description="Helical" evidence="9">
    <location>
        <begin position="131"/>
        <end position="152"/>
    </location>
</feature>
<dbReference type="RefSeq" id="WP_071662006.1">
    <property type="nucleotide sequence ID" value="NZ_LUKY01000029.1"/>
</dbReference>
<evidence type="ECO:0000313" key="12">
    <source>
        <dbReference type="EMBL" id="OIZ95783.1"/>
    </source>
</evidence>
<dbReference type="GO" id="GO:0005886">
    <property type="term" value="C:plasma membrane"/>
    <property type="evidence" value="ECO:0007669"/>
    <property type="project" value="UniProtKB-SubCell"/>
</dbReference>
<dbReference type="PRINTS" id="PR00781">
    <property type="entry name" value="LIPOSIGPTASE"/>
</dbReference>
<comment type="similarity">
    <text evidence="1 9 11">Belongs to the peptidase A8 family.</text>
</comment>
<sequence>MQEKKISQLVWLWLSAFIIALDYLSKLWMTHWLDQASVIPVFPCLNFILTHNFGAAFSFLGQADGWQRWFFSAISGIVSIYLVRLLYRGGLSNWVACAIALILGGAIGNLYDRLSLGYVIDFIDFCIGHWHFATFNLADTAISIGAVIWIIASYKSGKK</sequence>
<dbReference type="GO" id="GO:0004190">
    <property type="term" value="F:aspartic-type endopeptidase activity"/>
    <property type="evidence" value="ECO:0007669"/>
    <property type="project" value="UniProtKB-UniRule"/>
</dbReference>
<evidence type="ECO:0000256" key="5">
    <source>
        <dbReference type="ARBA" id="ARBA00022750"/>
    </source>
</evidence>
<keyword evidence="8 9" id="KW-0472">Membrane</keyword>
<feature type="active site" evidence="9">
    <location>
        <position position="121"/>
    </location>
</feature>
<accession>A0A1J8PEJ1</accession>
<evidence type="ECO:0000256" key="1">
    <source>
        <dbReference type="ARBA" id="ARBA00006139"/>
    </source>
</evidence>
<comment type="pathway">
    <text evidence="9">Protein modification; lipoprotein biosynthesis (signal peptide cleavage).</text>
</comment>
<dbReference type="InterPro" id="IPR001872">
    <property type="entry name" value="Peptidase_A8"/>
</dbReference>
<comment type="function">
    <text evidence="9 10">This protein specifically catalyzes the removal of signal peptides from prolipoproteins.</text>
</comment>
<evidence type="ECO:0000256" key="4">
    <source>
        <dbReference type="ARBA" id="ARBA00022692"/>
    </source>
</evidence>
<keyword evidence="7 9" id="KW-1133">Transmembrane helix</keyword>
<protein>
    <recommendedName>
        <fullName evidence="9">Lipoprotein signal peptidase</fullName>
        <ecNumber evidence="9">3.4.23.36</ecNumber>
    </recommendedName>
    <alternativeName>
        <fullName evidence="9">Prolipoprotein signal peptidase</fullName>
    </alternativeName>
    <alternativeName>
        <fullName evidence="9">Signal peptidase II</fullName>
        <shortName evidence="9">SPase II</shortName>
    </alternativeName>
</protein>
<feature type="active site" evidence="9">
    <location>
        <position position="139"/>
    </location>
</feature>
<organism evidence="12 13">
    <name type="scientific">Candidatus Rickettsiella isopodorum</name>
    <dbReference type="NCBI Taxonomy" id="1225476"/>
    <lineage>
        <taxon>Bacteria</taxon>
        <taxon>Pseudomonadati</taxon>
        <taxon>Pseudomonadota</taxon>
        <taxon>Gammaproteobacteria</taxon>
        <taxon>Legionellales</taxon>
        <taxon>Coxiellaceae</taxon>
        <taxon>Rickettsiella</taxon>
    </lineage>
</organism>
<name>A0A1J8PEJ1_9COXI</name>
<dbReference type="OrthoDB" id="9810259at2"/>
<keyword evidence="5 9" id="KW-0064">Aspartyl protease</keyword>
<dbReference type="NCBIfam" id="TIGR00077">
    <property type="entry name" value="lspA"/>
    <property type="match status" value="1"/>
</dbReference>
<feature type="transmembrane region" description="Helical" evidence="9">
    <location>
        <begin position="66"/>
        <end position="87"/>
    </location>
</feature>
<dbReference type="PANTHER" id="PTHR33695:SF1">
    <property type="entry name" value="LIPOPROTEIN SIGNAL PEPTIDASE"/>
    <property type="match status" value="1"/>
</dbReference>
<dbReference type="HAMAP" id="MF_00161">
    <property type="entry name" value="LspA"/>
    <property type="match status" value="1"/>
</dbReference>
<comment type="caution">
    <text evidence="12">The sequence shown here is derived from an EMBL/GenBank/DDBJ whole genome shotgun (WGS) entry which is preliminary data.</text>
</comment>
<dbReference type="PROSITE" id="PS00855">
    <property type="entry name" value="SPASE_II"/>
    <property type="match status" value="1"/>
</dbReference>
<evidence type="ECO:0000256" key="2">
    <source>
        <dbReference type="ARBA" id="ARBA00022475"/>
    </source>
</evidence>
<keyword evidence="2 9" id="KW-1003">Cell membrane</keyword>
<proteinExistence type="inferred from homology"/>
<dbReference type="GO" id="GO:0006508">
    <property type="term" value="P:proteolysis"/>
    <property type="evidence" value="ECO:0007669"/>
    <property type="project" value="UniProtKB-KW"/>
</dbReference>
<evidence type="ECO:0000256" key="10">
    <source>
        <dbReference type="RuleBase" id="RU000594"/>
    </source>
</evidence>
<feature type="transmembrane region" description="Helical" evidence="9">
    <location>
        <begin position="94"/>
        <end position="111"/>
    </location>
</feature>
<gene>
    <name evidence="9 12" type="primary">lspA</name>
    <name evidence="12" type="ORF">A1D18_01235</name>
</gene>
<keyword evidence="13" id="KW-1185">Reference proteome</keyword>
<keyword evidence="3 9" id="KW-0645">Protease</keyword>
<dbReference type="EC" id="3.4.23.36" evidence="9"/>
<keyword evidence="6 9" id="KW-0378">Hydrolase</keyword>
<evidence type="ECO:0000256" key="8">
    <source>
        <dbReference type="ARBA" id="ARBA00023136"/>
    </source>
</evidence>
<reference evidence="12 13" key="1">
    <citation type="submission" date="2016-03" db="EMBL/GenBank/DDBJ databases">
        <title>Comparative genomics of Rickettsiella.</title>
        <authorList>
            <person name="Chandler C."/>
            <person name="Wang Y."/>
        </authorList>
    </citation>
    <scope>NUCLEOTIDE SEQUENCE [LARGE SCALE GENOMIC DNA]</scope>
    <source>
        <strain evidence="12 13">RCFS May 2013</strain>
    </source>
</reference>
<comment type="catalytic activity">
    <reaction evidence="9 10">
        <text>Release of signal peptides from bacterial membrane prolipoproteins. Hydrolyzes -Xaa-Yaa-Zaa-|-(S,diacylglyceryl)Cys-, in which Xaa is hydrophobic (preferably Leu), and Yaa (Ala or Ser) and Zaa (Gly or Ala) have small, neutral side chains.</text>
        <dbReference type="EC" id="3.4.23.36"/>
    </reaction>
</comment>
<evidence type="ECO:0000256" key="9">
    <source>
        <dbReference type="HAMAP-Rule" id="MF_00161"/>
    </source>
</evidence>
<evidence type="ECO:0000256" key="7">
    <source>
        <dbReference type="ARBA" id="ARBA00022989"/>
    </source>
</evidence>
<dbReference type="Pfam" id="PF01252">
    <property type="entry name" value="Peptidase_A8"/>
    <property type="match status" value="1"/>
</dbReference>
<dbReference type="EMBL" id="LUKY01000029">
    <property type="protein sequence ID" value="OIZ95783.1"/>
    <property type="molecule type" value="Genomic_DNA"/>
</dbReference>
<evidence type="ECO:0000313" key="13">
    <source>
        <dbReference type="Proteomes" id="UP000183924"/>
    </source>
</evidence>
<dbReference type="AlphaFoldDB" id="A0A1J8PEJ1"/>
<evidence type="ECO:0000256" key="6">
    <source>
        <dbReference type="ARBA" id="ARBA00022801"/>
    </source>
</evidence>